<proteinExistence type="predicted"/>
<evidence type="ECO:0000256" key="2">
    <source>
        <dbReference type="SAM" id="Phobius"/>
    </source>
</evidence>
<protein>
    <submittedName>
        <fullName evidence="3">Uncharacterized protein</fullName>
    </submittedName>
</protein>
<sequence>MDQASGSDDRMTYLPLFASYFAGSGFNPCFWLPHQRMYLRATTASQRRLVHSHMVRYIRHYHDRSDMVDLTYKLVPAIASNGERDHLLSELYHIHPELWYLFERELQRLEEIEHDSTFDLDGWLDDLRHYPTIEERMEPSQLYSFFRYLDTQDRLSSVYYAIDREPDDDTVKIHLQNANRALQNGNHFHPNFWLPHRRMFQRATSDVDRWRVISHMISYVKTYHSGNHLMSTLQRSYEQQYNPVSRSDRANRTTPTNPLPASYPREEWGTDNGTADEVEIAGYRKYGSGYQVLLKSPAPRGGFFDYKLVPAHLLGGEAVIIGYTRRMEERGMAPFQFEEASIDLLRSKSKSQIHIAGRCVHRKQARAGGTVLQQYLMLTFTNEDGVYWYSKGAVEHYHNRVWVENNLLPGLFDASGLTAPGDIRRLNYRPQTSYTEETIRKLSDLERRAVSIENILREFFLQL</sequence>
<feature type="transmembrane region" description="Helical" evidence="2">
    <location>
        <begin position="12"/>
        <end position="32"/>
    </location>
</feature>
<keyword evidence="2" id="KW-1133">Transmembrane helix</keyword>
<gene>
    <name evidence="3" type="ORF">BDBG_01498</name>
</gene>
<accession>A0A179UAJ7</accession>
<keyword evidence="4" id="KW-1185">Reference proteome</keyword>
<dbReference type="AlphaFoldDB" id="A0A179UAJ7"/>
<keyword evidence="2" id="KW-0812">Transmembrane</keyword>
<dbReference type="Proteomes" id="UP000002038">
    <property type="component" value="Unassembled WGS sequence"/>
</dbReference>
<evidence type="ECO:0000313" key="4">
    <source>
        <dbReference type="Proteomes" id="UP000002038"/>
    </source>
</evidence>
<dbReference type="KEGG" id="bgh:BDBG_01498"/>
<dbReference type="EMBL" id="GG657449">
    <property type="protein sequence ID" value="OAT05045.1"/>
    <property type="molecule type" value="Genomic_DNA"/>
</dbReference>
<reference evidence="4" key="1">
    <citation type="journal article" date="2015" name="PLoS Genet.">
        <title>The dynamic genome and transcriptome of the human fungal pathogen Blastomyces and close relative Emmonsia.</title>
        <authorList>
            <person name="Munoz J.F."/>
            <person name="Gauthier G.M."/>
            <person name="Desjardins C.A."/>
            <person name="Gallo J.E."/>
            <person name="Holder J."/>
            <person name="Sullivan T.D."/>
            <person name="Marty A.J."/>
            <person name="Carmen J.C."/>
            <person name="Chen Z."/>
            <person name="Ding L."/>
            <person name="Gujja S."/>
            <person name="Magrini V."/>
            <person name="Misas E."/>
            <person name="Mitreva M."/>
            <person name="Priest M."/>
            <person name="Saif S."/>
            <person name="Whiston E.A."/>
            <person name="Young S."/>
            <person name="Zeng Q."/>
            <person name="Goldman W.E."/>
            <person name="Mardis E.R."/>
            <person name="Taylor J.W."/>
            <person name="McEwen J.G."/>
            <person name="Clay O.K."/>
            <person name="Klein B.S."/>
            <person name="Cuomo C.A."/>
        </authorList>
    </citation>
    <scope>NUCLEOTIDE SEQUENCE [LARGE SCALE GENOMIC DNA]</scope>
    <source>
        <strain evidence="4">SLH14081</strain>
    </source>
</reference>
<evidence type="ECO:0000313" key="3">
    <source>
        <dbReference type="EMBL" id="OAT05045.1"/>
    </source>
</evidence>
<keyword evidence="2" id="KW-0472">Membrane</keyword>
<dbReference type="STRING" id="559298.A0A179UAJ7"/>
<dbReference type="VEuPathDB" id="FungiDB:BDBG_01498"/>
<dbReference type="RefSeq" id="XP_031576511.1">
    <property type="nucleotide sequence ID" value="XM_031720365.1"/>
</dbReference>
<organism evidence="3 4">
    <name type="scientific">Blastomyces gilchristii (strain SLH14081)</name>
    <name type="common">Blastomyces dermatitidis</name>
    <dbReference type="NCBI Taxonomy" id="559298"/>
    <lineage>
        <taxon>Eukaryota</taxon>
        <taxon>Fungi</taxon>
        <taxon>Dikarya</taxon>
        <taxon>Ascomycota</taxon>
        <taxon>Pezizomycotina</taxon>
        <taxon>Eurotiomycetes</taxon>
        <taxon>Eurotiomycetidae</taxon>
        <taxon>Onygenales</taxon>
        <taxon>Ajellomycetaceae</taxon>
        <taxon>Blastomyces</taxon>
    </lineage>
</organism>
<dbReference type="OrthoDB" id="10679136at2759"/>
<evidence type="ECO:0000256" key="1">
    <source>
        <dbReference type="SAM" id="MobiDB-lite"/>
    </source>
</evidence>
<name>A0A179UAJ7_BLAGS</name>
<dbReference type="GeneID" id="8507015"/>
<feature type="region of interest" description="Disordered" evidence="1">
    <location>
        <begin position="237"/>
        <end position="271"/>
    </location>
</feature>